<dbReference type="Proteomes" id="UP001372834">
    <property type="component" value="Unassembled WGS sequence"/>
</dbReference>
<gene>
    <name evidence="1" type="ORF">RUM43_012306</name>
</gene>
<proteinExistence type="predicted"/>
<reference evidence="1 2" key="1">
    <citation type="submission" date="2023-10" db="EMBL/GenBank/DDBJ databases">
        <title>Genomes of two closely related lineages of the louse Polyplax serrata with different host specificities.</title>
        <authorList>
            <person name="Martinu J."/>
            <person name="Tarabai H."/>
            <person name="Stefka J."/>
            <person name="Hypsa V."/>
        </authorList>
    </citation>
    <scope>NUCLEOTIDE SEQUENCE [LARGE SCALE GENOMIC DNA]</scope>
    <source>
        <strain evidence="1">HR10_N</strain>
    </source>
</reference>
<evidence type="ECO:0000313" key="2">
    <source>
        <dbReference type="Proteomes" id="UP001372834"/>
    </source>
</evidence>
<sequence>MKKKRRKVDDDDDIVASGRGIISFPPSQIFDGLTENGSRWASLPSPFVLKISYGFSVTGAESGPEDSERW</sequence>
<name>A0AAN8NKG8_POLSC</name>
<dbReference type="EMBL" id="JAWJWE010000040">
    <property type="protein sequence ID" value="KAK6619549.1"/>
    <property type="molecule type" value="Genomic_DNA"/>
</dbReference>
<organism evidence="1 2">
    <name type="scientific">Polyplax serrata</name>
    <name type="common">Common mouse louse</name>
    <dbReference type="NCBI Taxonomy" id="468196"/>
    <lineage>
        <taxon>Eukaryota</taxon>
        <taxon>Metazoa</taxon>
        <taxon>Ecdysozoa</taxon>
        <taxon>Arthropoda</taxon>
        <taxon>Hexapoda</taxon>
        <taxon>Insecta</taxon>
        <taxon>Pterygota</taxon>
        <taxon>Neoptera</taxon>
        <taxon>Paraneoptera</taxon>
        <taxon>Psocodea</taxon>
        <taxon>Troctomorpha</taxon>
        <taxon>Phthiraptera</taxon>
        <taxon>Anoplura</taxon>
        <taxon>Polyplacidae</taxon>
        <taxon>Polyplax</taxon>
    </lineage>
</organism>
<comment type="caution">
    <text evidence="1">The sequence shown here is derived from an EMBL/GenBank/DDBJ whole genome shotgun (WGS) entry which is preliminary data.</text>
</comment>
<accession>A0AAN8NKG8</accession>
<dbReference type="AlphaFoldDB" id="A0AAN8NKG8"/>
<protein>
    <submittedName>
        <fullName evidence="1">Uncharacterized protein</fullName>
    </submittedName>
</protein>
<evidence type="ECO:0000313" key="1">
    <source>
        <dbReference type="EMBL" id="KAK6619549.1"/>
    </source>
</evidence>